<dbReference type="SUPFAM" id="SSF81383">
    <property type="entry name" value="F-box domain"/>
    <property type="match status" value="1"/>
</dbReference>
<sequence length="457" mass="54765">MDISCRNAIVLENILPYLDKTSILMCSSVSKHWYEMINSDNILWKNVCNSISDMDPEYWDWQDDDVWILGVPCSWKRCFMNYFRTAYNFKRNKFKEFNVNMKLPSSISYNGKLLNITELGKKNSLLFYKLINNNLELIDNHQMNFLNDNTVKKSCIAFSSNYIVYKKHYNVFYIYKLLNQKLYFDYAIYVSDKSNNNNNNIVEKNIESYQLFGTLIFRFDVFINKLYFEVLADRCIYIWNLEEKKLIFKLINYKFIKHDQNCLFLINTRKDMINVYNRNIELICSIQLANKIQPWILSDNNNIIIIENIFLNKIMIRTWNKLTCKLIKYELKKKSFGNYSKFFYVKSNTIVCLITHCEWIKLIAYNLDDTQQLWSYKYNLEPVHSCETFSVLRKIFVFKYNIIFGNSQLNLINVHNSDNGNILYSIVMQRPSIVLDIFPDMITYADKNGFIKVRLYR</sequence>
<keyword evidence="3" id="KW-1185">Reference proteome</keyword>
<dbReference type="Proteomes" id="UP001461498">
    <property type="component" value="Unassembled WGS sequence"/>
</dbReference>
<name>A0AAW1CRH9_9HEMI</name>
<dbReference type="Gene3D" id="1.20.1280.50">
    <property type="match status" value="1"/>
</dbReference>
<dbReference type="SUPFAM" id="SSF69322">
    <property type="entry name" value="Tricorn protease domain 2"/>
    <property type="match status" value="1"/>
</dbReference>
<comment type="caution">
    <text evidence="2">The sequence shown here is derived from an EMBL/GenBank/DDBJ whole genome shotgun (WGS) entry which is preliminary data.</text>
</comment>
<dbReference type="PROSITE" id="PS50181">
    <property type="entry name" value="FBOX"/>
    <property type="match status" value="1"/>
</dbReference>
<feature type="domain" description="F-box" evidence="1">
    <location>
        <begin position="1"/>
        <end position="47"/>
    </location>
</feature>
<evidence type="ECO:0000259" key="1">
    <source>
        <dbReference type="PROSITE" id="PS50181"/>
    </source>
</evidence>
<accession>A0AAW1CRH9</accession>
<reference evidence="2 3" key="1">
    <citation type="submission" date="2022-12" db="EMBL/GenBank/DDBJ databases">
        <title>Chromosome-level genome assembly of true bugs.</title>
        <authorList>
            <person name="Ma L."/>
            <person name="Li H."/>
        </authorList>
    </citation>
    <scope>NUCLEOTIDE SEQUENCE [LARGE SCALE GENOMIC DNA]</scope>
    <source>
        <strain evidence="2">Lab_2022b</strain>
    </source>
</reference>
<gene>
    <name evidence="2" type="ORF">O3M35_003419</name>
</gene>
<dbReference type="InterPro" id="IPR001810">
    <property type="entry name" value="F-box_dom"/>
</dbReference>
<dbReference type="InterPro" id="IPR036047">
    <property type="entry name" value="F-box-like_dom_sf"/>
</dbReference>
<evidence type="ECO:0000313" key="2">
    <source>
        <dbReference type="EMBL" id="KAK9498864.1"/>
    </source>
</evidence>
<proteinExistence type="predicted"/>
<dbReference type="AlphaFoldDB" id="A0AAW1CRH9"/>
<dbReference type="EMBL" id="JAPXFL010000012">
    <property type="protein sequence ID" value="KAK9498864.1"/>
    <property type="molecule type" value="Genomic_DNA"/>
</dbReference>
<evidence type="ECO:0000313" key="3">
    <source>
        <dbReference type="Proteomes" id="UP001461498"/>
    </source>
</evidence>
<protein>
    <recommendedName>
        <fullName evidence="1">F-box domain-containing protein</fullName>
    </recommendedName>
</protein>
<organism evidence="2 3">
    <name type="scientific">Rhynocoris fuscipes</name>
    <dbReference type="NCBI Taxonomy" id="488301"/>
    <lineage>
        <taxon>Eukaryota</taxon>
        <taxon>Metazoa</taxon>
        <taxon>Ecdysozoa</taxon>
        <taxon>Arthropoda</taxon>
        <taxon>Hexapoda</taxon>
        <taxon>Insecta</taxon>
        <taxon>Pterygota</taxon>
        <taxon>Neoptera</taxon>
        <taxon>Paraneoptera</taxon>
        <taxon>Hemiptera</taxon>
        <taxon>Heteroptera</taxon>
        <taxon>Panheteroptera</taxon>
        <taxon>Cimicomorpha</taxon>
        <taxon>Reduviidae</taxon>
        <taxon>Harpactorinae</taxon>
        <taxon>Harpactorini</taxon>
        <taxon>Rhynocoris</taxon>
    </lineage>
</organism>
<dbReference type="Pfam" id="PF12937">
    <property type="entry name" value="F-box-like"/>
    <property type="match status" value="1"/>
</dbReference>